<feature type="non-terminal residue" evidence="1">
    <location>
        <position position="225"/>
    </location>
</feature>
<proteinExistence type="predicted"/>
<sequence length="225" mass="26730">MLDIITFSLSELELSYRLHDFTIRYLKYTSFLLPNRYKDDFLDNCSSAAHLQHCIDLTYSKPTYSYNTNITIKLVFPTKNFATYDDNYSVLKELILPPYNSFNSLDSPKFFEFWCLQALVKFKWESLLGVAVDETNKEESFLYLRSEYTRKTFKGLYEPYLSKSICEIVGIEKDEISKNFDDINKNFDDINKNFEDINRNFKDKFDIIKKKFADIDKNLMDKFDA</sequence>
<accession>A0ACA9M7D8</accession>
<keyword evidence="2" id="KW-1185">Reference proteome</keyword>
<comment type="caution">
    <text evidence="1">The sequence shown here is derived from an EMBL/GenBank/DDBJ whole genome shotgun (WGS) entry which is preliminary data.</text>
</comment>
<organism evidence="1 2">
    <name type="scientific">Racocetra persica</name>
    <dbReference type="NCBI Taxonomy" id="160502"/>
    <lineage>
        <taxon>Eukaryota</taxon>
        <taxon>Fungi</taxon>
        <taxon>Fungi incertae sedis</taxon>
        <taxon>Mucoromycota</taxon>
        <taxon>Glomeromycotina</taxon>
        <taxon>Glomeromycetes</taxon>
        <taxon>Diversisporales</taxon>
        <taxon>Gigasporaceae</taxon>
        <taxon>Racocetra</taxon>
    </lineage>
</organism>
<evidence type="ECO:0000313" key="2">
    <source>
        <dbReference type="Proteomes" id="UP000789920"/>
    </source>
</evidence>
<name>A0ACA9M7D8_9GLOM</name>
<reference evidence="1" key="1">
    <citation type="submission" date="2021-06" db="EMBL/GenBank/DDBJ databases">
        <authorList>
            <person name="Kallberg Y."/>
            <person name="Tangrot J."/>
            <person name="Rosling A."/>
        </authorList>
    </citation>
    <scope>NUCLEOTIDE SEQUENCE</scope>
    <source>
        <strain evidence="1">MA461A</strain>
    </source>
</reference>
<gene>
    <name evidence="1" type="ORF">RPERSI_LOCUS4730</name>
</gene>
<protein>
    <submittedName>
        <fullName evidence="1">25182_t:CDS:1</fullName>
    </submittedName>
</protein>
<dbReference type="Proteomes" id="UP000789920">
    <property type="component" value="Unassembled WGS sequence"/>
</dbReference>
<evidence type="ECO:0000313" key="1">
    <source>
        <dbReference type="EMBL" id="CAG8570400.1"/>
    </source>
</evidence>
<dbReference type="EMBL" id="CAJVQC010006736">
    <property type="protein sequence ID" value="CAG8570400.1"/>
    <property type="molecule type" value="Genomic_DNA"/>
</dbReference>